<dbReference type="Proteomes" id="UP000316759">
    <property type="component" value="Unassembled WGS sequence"/>
</dbReference>
<name>A0A504Z1T3_FASGI</name>
<evidence type="ECO:0000256" key="5">
    <source>
        <dbReference type="ARBA" id="ARBA00023163"/>
    </source>
</evidence>
<comment type="caution">
    <text evidence="8">The sequence shown here is derived from an EMBL/GenBank/DDBJ whole genome shotgun (WGS) entry which is preliminary data.</text>
</comment>
<proteinExistence type="predicted"/>
<dbReference type="GO" id="GO:0060070">
    <property type="term" value="P:canonical Wnt signaling pathway"/>
    <property type="evidence" value="ECO:0007669"/>
    <property type="project" value="TreeGrafter"/>
</dbReference>
<dbReference type="EMBL" id="SUNJ01005099">
    <property type="protein sequence ID" value="TPP63898.1"/>
    <property type="molecule type" value="Genomic_DNA"/>
</dbReference>
<keyword evidence="4" id="KW-0010">Activator</keyword>
<reference evidence="8 9" key="1">
    <citation type="submission" date="2019-04" db="EMBL/GenBank/DDBJ databases">
        <title>Annotation for the trematode Fasciola gigantica.</title>
        <authorList>
            <person name="Choi Y.-J."/>
        </authorList>
    </citation>
    <scope>NUCLEOTIDE SEQUENCE [LARGE SCALE GENOMIC DNA]</scope>
    <source>
        <strain evidence="8">Uganda_cow_1</strain>
    </source>
</reference>
<evidence type="ECO:0000256" key="7">
    <source>
        <dbReference type="SAM" id="MobiDB-lite"/>
    </source>
</evidence>
<protein>
    <submittedName>
        <fullName evidence="8">Protein pangolin J</fullName>
    </submittedName>
</protein>
<dbReference type="OrthoDB" id="10585159at2759"/>
<dbReference type="SMART" id="SM01366">
    <property type="entry name" value="c-clamp"/>
    <property type="match status" value="1"/>
</dbReference>
<organism evidence="8 9">
    <name type="scientific">Fasciola gigantica</name>
    <name type="common">Giant liver fluke</name>
    <dbReference type="NCBI Taxonomy" id="46835"/>
    <lineage>
        <taxon>Eukaryota</taxon>
        <taxon>Metazoa</taxon>
        <taxon>Spiralia</taxon>
        <taxon>Lophotrochozoa</taxon>
        <taxon>Platyhelminthes</taxon>
        <taxon>Trematoda</taxon>
        <taxon>Digenea</taxon>
        <taxon>Plagiorchiida</taxon>
        <taxon>Echinostomata</taxon>
        <taxon>Echinostomatoidea</taxon>
        <taxon>Fasciolidae</taxon>
        <taxon>Fasciola</taxon>
    </lineage>
</organism>
<feature type="compositionally biased region" description="Polar residues" evidence="7">
    <location>
        <begin position="129"/>
        <end position="138"/>
    </location>
</feature>
<dbReference type="PANTHER" id="PTHR10373">
    <property type="entry name" value="TRANSCRIPTION FACTOR 7 FAMILY MEMBER"/>
    <property type="match status" value="1"/>
</dbReference>
<evidence type="ECO:0000256" key="2">
    <source>
        <dbReference type="ARBA" id="ARBA00023015"/>
    </source>
</evidence>
<feature type="compositionally biased region" description="Low complexity" evidence="7">
    <location>
        <begin position="166"/>
        <end position="178"/>
    </location>
</feature>
<accession>A0A504Z1T3</accession>
<dbReference type="GO" id="GO:0000785">
    <property type="term" value="C:chromatin"/>
    <property type="evidence" value="ECO:0007669"/>
    <property type="project" value="TreeGrafter"/>
</dbReference>
<gene>
    <name evidence="8" type="ORF">FGIG_08574</name>
</gene>
<keyword evidence="3" id="KW-0238">DNA-binding</keyword>
<sequence>MHSRRKKKRRLAAAVAAAQQAGLNRVLGKSGPAAGTAAIGTGITGLGSTLTGEFGTGEGQGLTVNPSLGDLGSAKKCRARFGLEHQHRWCKPCRRKKKCIRFLTDAEYDESEFPSSPTSTGIPGIETTGVKTVTNSRDSNPRPISLYTSNMLPASASSVTDLARCSSSSSEPSVSQSGTGTGTGASVDLWSSYVPNLPGSGPKPAAPTDGDPTTSVPDTPSFTSYTLSSRTSNPGASALVRRQSADSHAGVGDPEDRLNRLKREPGEELTTSGQINLAGGSSCPIGGNAETHSTSHLTSIIHSFSASGCG</sequence>
<dbReference type="AlphaFoldDB" id="A0A504Z1T3"/>
<feature type="region of interest" description="Disordered" evidence="7">
    <location>
        <begin position="110"/>
        <end position="148"/>
    </location>
</feature>
<evidence type="ECO:0000256" key="6">
    <source>
        <dbReference type="ARBA" id="ARBA00023242"/>
    </source>
</evidence>
<keyword evidence="5" id="KW-0804">Transcription</keyword>
<evidence type="ECO:0000256" key="4">
    <source>
        <dbReference type="ARBA" id="ARBA00023159"/>
    </source>
</evidence>
<evidence type="ECO:0000313" key="8">
    <source>
        <dbReference type="EMBL" id="TPP63898.1"/>
    </source>
</evidence>
<dbReference type="PANTHER" id="PTHR10373:SF38">
    <property type="entry name" value="PROTEIN PANGOLIN, ISOFORM J"/>
    <property type="match status" value="1"/>
</dbReference>
<keyword evidence="9" id="KW-1185">Reference proteome</keyword>
<dbReference type="InterPro" id="IPR024940">
    <property type="entry name" value="TCF/LEF"/>
</dbReference>
<evidence type="ECO:0000256" key="3">
    <source>
        <dbReference type="ARBA" id="ARBA00023125"/>
    </source>
</evidence>
<comment type="subcellular location">
    <subcellularLocation>
        <location evidence="1">Nucleus</location>
    </subcellularLocation>
</comment>
<feature type="compositionally biased region" description="Polar residues" evidence="7">
    <location>
        <begin position="211"/>
        <end position="235"/>
    </location>
</feature>
<dbReference type="GO" id="GO:1990907">
    <property type="term" value="C:beta-catenin-TCF complex"/>
    <property type="evidence" value="ECO:0007669"/>
    <property type="project" value="TreeGrafter"/>
</dbReference>
<dbReference type="GO" id="GO:0000978">
    <property type="term" value="F:RNA polymerase II cis-regulatory region sequence-specific DNA binding"/>
    <property type="evidence" value="ECO:0007669"/>
    <property type="project" value="TreeGrafter"/>
</dbReference>
<keyword evidence="2" id="KW-0805">Transcription regulation</keyword>
<feature type="compositionally biased region" description="Basic and acidic residues" evidence="7">
    <location>
        <begin position="254"/>
        <end position="266"/>
    </location>
</feature>
<feature type="region of interest" description="Disordered" evidence="7">
    <location>
        <begin position="163"/>
        <end position="290"/>
    </location>
</feature>
<dbReference type="STRING" id="46835.A0A504Z1T3"/>
<dbReference type="GO" id="GO:0000981">
    <property type="term" value="F:DNA-binding transcription factor activity, RNA polymerase II-specific"/>
    <property type="evidence" value="ECO:0007669"/>
    <property type="project" value="TreeGrafter"/>
</dbReference>
<evidence type="ECO:0000256" key="1">
    <source>
        <dbReference type="ARBA" id="ARBA00004123"/>
    </source>
</evidence>
<evidence type="ECO:0000313" key="9">
    <source>
        <dbReference type="Proteomes" id="UP000316759"/>
    </source>
</evidence>
<keyword evidence="6" id="KW-0539">Nucleus</keyword>